<dbReference type="InterPro" id="IPR001991">
    <property type="entry name" value="Na-dicarboxylate_symporter"/>
</dbReference>
<accession>A0A069RDS7</accession>
<dbReference type="PROSITE" id="PS00713">
    <property type="entry name" value="NA_DICARBOXYL_SYMP_1"/>
    <property type="match status" value="1"/>
</dbReference>
<evidence type="ECO:0000256" key="1">
    <source>
        <dbReference type="ARBA" id="ARBA00004141"/>
    </source>
</evidence>
<dbReference type="PRINTS" id="PR00173">
    <property type="entry name" value="EDTRNSPORT"/>
</dbReference>
<evidence type="ECO:0000256" key="4">
    <source>
        <dbReference type="ARBA" id="ARBA00022847"/>
    </source>
</evidence>
<dbReference type="AlphaFoldDB" id="A0A069RDS7"/>
<keyword evidence="5 7" id="KW-1133">Transmembrane helix</keyword>
<keyword evidence="9" id="KW-1185">Reference proteome</keyword>
<dbReference type="STRING" id="1121324.CLIT_13c02300"/>
<dbReference type="PANTHER" id="PTHR42865">
    <property type="entry name" value="PROTON/GLUTAMATE-ASPARTATE SYMPORTER"/>
    <property type="match status" value="1"/>
</dbReference>
<keyword evidence="2" id="KW-0813">Transport</keyword>
<feature type="transmembrane region" description="Helical" evidence="7">
    <location>
        <begin position="12"/>
        <end position="29"/>
    </location>
</feature>
<gene>
    <name evidence="8" type="primary">gltT</name>
    <name evidence="8" type="ORF">CLIT_13c02300</name>
</gene>
<sequence length="417" mass="43610">MKKNSFFSNTANQIIMAMILGIAAGVLLGEKAAVFAPLGDIFMQLIKMLVIPLVTVSIISGAASLGNTKSAGKIGVATFTFYMATTAVAVALGLAFGAIFKPGIGLDVEAIKGMFSNEFADRGGTPGFWATIKGVIPVNPFSALLEGNILQVLFFSLFFGFGVSTLEKNKKENLMEIFSNITEALIWMIGKVMLIAPIGVFGLMSDAVGTFGYGTLALVAKLLGVYIVALAIQTFGVYPLIVKLMSSTSPIKFISKIKKAQVVALSTASSMGTLPVTFEVCEDDLGVSNETASFVLPLGATINMDGNAIYYALVAMFFSQMFGIQLGVTEYIAIILTATLGSIGQAGVPGPTLLVVAVLLSANIPVVGLPLLFGVDRLFDMLRTAVNITGDASCAVIVDGIKKADESNISSSAKSIV</sequence>
<dbReference type="EMBL" id="JJMM01000013">
    <property type="protein sequence ID" value="KDR94908.1"/>
    <property type="molecule type" value="Genomic_DNA"/>
</dbReference>
<dbReference type="Pfam" id="PF00375">
    <property type="entry name" value="SDF"/>
    <property type="match status" value="1"/>
</dbReference>
<feature type="transmembrane region" description="Helical" evidence="7">
    <location>
        <begin position="74"/>
        <end position="100"/>
    </location>
</feature>
<dbReference type="InterPro" id="IPR018107">
    <property type="entry name" value="Na-dicarboxylate_symporter_CS"/>
</dbReference>
<feature type="transmembrane region" description="Helical" evidence="7">
    <location>
        <begin position="216"/>
        <end position="241"/>
    </location>
</feature>
<dbReference type="GO" id="GO:0005886">
    <property type="term" value="C:plasma membrane"/>
    <property type="evidence" value="ECO:0007669"/>
    <property type="project" value="TreeGrafter"/>
</dbReference>
<proteinExistence type="predicted"/>
<dbReference type="Proteomes" id="UP000027946">
    <property type="component" value="Unassembled WGS sequence"/>
</dbReference>
<reference evidence="8 9" key="1">
    <citation type="submission" date="2014-03" db="EMBL/GenBank/DDBJ databases">
        <title>Genome sequence of Clostridium litorale W6, DSM 5388.</title>
        <authorList>
            <person name="Poehlein A."/>
            <person name="Jagirdar A."/>
            <person name="Khonsari B."/>
            <person name="Chibani C.M."/>
            <person name="Gutierrez Gutierrez D.A."/>
            <person name="Davydova E."/>
            <person name="Alghaithi H.S."/>
            <person name="Nair K.P."/>
            <person name="Dhamotharan K."/>
            <person name="Chandran L."/>
            <person name="G W."/>
            <person name="Daniel R."/>
        </authorList>
    </citation>
    <scope>NUCLEOTIDE SEQUENCE [LARGE SCALE GENOMIC DNA]</scope>
    <source>
        <strain evidence="8 9">W6</strain>
    </source>
</reference>
<dbReference type="SUPFAM" id="SSF118215">
    <property type="entry name" value="Proton glutamate symport protein"/>
    <property type="match status" value="1"/>
</dbReference>
<evidence type="ECO:0000313" key="9">
    <source>
        <dbReference type="Proteomes" id="UP000027946"/>
    </source>
</evidence>
<evidence type="ECO:0000256" key="5">
    <source>
        <dbReference type="ARBA" id="ARBA00022989"/>
    </source>
</evidence>
<feature type="transmembrane region" description="Helical" evidence="7">
    <location>
        <begin position="184"/>
        <end position="204"/>
    </location>
</feature>
<keyword evidence="6 7" id="KW-0472">Membrane</keyword>
<feature type="transmembrane region" description="Helical" evidence="7">
    <location>
        <begin position="143"/>
        <end position="163"/>
    </location>
</feature>
<protein>
    <submittedName>
        <fullName evidence="8">Proton/sodium-glutamate symport protein GltT</fullName>
    </submittedName>
</protein>
<comment type="subcellular location">
    <subcellularLocation>
        <location evidence="1">Membrane</location>
        <topology evidence="1">Multi-pass membrane protein</topology>
    </subcellularLocation>
</comment>
<evidence type="ECO:0000256" key="6">
    <source>
        <dbReference type="ARBA" id="ARBA00023136"/>
    </source>
</evidence>
<dbReference type="Gene3D" id="1.10.3860.10">
    <property type="entry name" value="Sodium:dicarboxylate symporter"/>
    <property type="match status" value="1"/>
</dbReference>
<dbReference type="PANTHER" id="PTHR42865:SF2">
    <property type="entry name" value="PROTON:GLUTAMATE SYMPORTER DAACS FAMILY"/>
    <property type="match status" value="1"/>
</dbReference>
<name>A0A069RDS7_PEPLI</name>
<feature type="transmembrane region" description="Helical" evidence="7">
    <location>
        <begin position="354"/>
        <end position="373"/>
    </location>
</feature>
<evidence type="ECO:0000256" key="2">
    <source>
        <dbReference type="ARBA" id="ARBA00022448"/>
    </source>
</evidence>
<feature type="transmembrane region" description="Helical" evidence="7">
    <location>
        <begin position="41"/>
        <end position="62"/>
    </location>
</feature>
<dbReference type="GO" id="GO:0006835">
    <property type="term" value="P:dicarboxylic acid transport"/>
    <property type="evidence" value="ECO:0007669"/>
    <property type="project" value="TreeGrafter"/>
</dbReference>
<dbReference type="RefSeq" id="WP_038266205.1">
    <property type="nucleotide sequence ID" value="NZ_FSRH01000005.1"/>
</dbReference>
<evidence type="ECO:0000313" key="8">
    <source>
        <dbReference type="EMBL" id="KDR94908.1"/>
    </source>
</evidence>
<dbReference type="eggNOG" id="COG1301">
    <property type="taxonomic scope" value="Bacteria"/>
</dbReference>
<comment type="caution">
    <text evidence="8">The sequence shown here is derived from an EMBL/GenBank/DDBJ whole genome shotgun (WGS) entry which is preliminary data.</text>
</comment>
<evidence type="ECO:0000256" key="7">
    <source>
        <dbReference type="SAM" id="Phobius"/>
    </source>
</evidence>
<evidence type="ECO:0000256" key="3">
    <source>
        <dbReference type="ARBA" id="ARBA00022692"/>
    </source>
</evidence>
<feature type="transmembrane region" description="Helical" evidence="7">
    <location>
        <begin position="331"/>
        <end position="348"/>
    </location>
</feature>
<organism evidence="8 9">
    <name type="scientific">Peptoclostridium litorale DSM 5388</name>
    <dbReference type="NCBI Taxonomy" id="1121324"/>
    <lineage>
        <taxon>Bacteria</taxon>
        <taxon>Bacillati</taxon>
        <taxon>Bacillota</taxon>
        <taxon>Clostridia</taxon>
        <taxon>Peptostreptococcales</taxon>
        <taxon>Peptoclostridiaceae</taxon>
        <taxon>Peptoclostridium</taxon>
    </lineage>
</organism>
<keyword evidence="3 7" id="KW-0812">Transmembrane</keyword>
<dbReference type="InterPro" id="IPR036458">
    <property type="entry name" value="Na:dicarbo_symporter_sf"/>
</dbReference>
<keyword evidence="4" id="KW-0769">Symport</keyword>
<dbReference type="GO" id="GO:0015293">
    <property type="term" value="F:symporter activity"/>
    <property type="evidence" value="ECO:0007669"/>
    <property type="project" value="UniProtKB-KW"/>
</dbReference>